<dbReference type="InterPro" id="IPR037360">
    <property type="entry name" value="COMMD9"/>
</dbReference>
<dbReference type="PANTHER" id="PTHR15663">
    <property type="entry name" value="COMM DOMAIN-CONTAINING PROTEIN 9"/>
    <property type="match status" value="1"/>
</dbReference>
<protein>
    <submittedName>
        <fullName evidence="3">COMM domain-containing protein 9-like</fullName>
    </submittedName>
</protein>
<name>A0ABM1DRV2_PRICU</name>
<dbReference type="GeneID" id="106805548"/>
<evidence type="ECO:0000313" key="2">
    <source>
        <dbReference type="Proteomes" id="UP000695022"/>
    </source>
</evidence>
<dbReference type="InterPro" id="IPR017920">
    <property type="entry name" value="COMM"/>
</dbReference>
<dbReference type="Proteomes" id="UP000695022">
    <property type="component" value="Unplaced"/>
</dbReference>
<sequence length="202" mass="22431">MKMAAPTQSEFETLLLLLKAPSKEVVLQLCDAAYTHRDTHPVPPTVTGNVSTKLDITDSEAQQLMNSLAKLVKKAIYEGCSDLPSAQAIFPESFHKNLKDLLSKIITERSESWRNYIINSEITMPKLVDFDWRVDLKMASETVSRMSVPTCLLQLQVQDNLDQSSTAPVTSFHSVELSKGTLDTMLDGLGKICDQLSSVSRK</sequence>
<reference evidence="3" key="1">
    <citation type="submission" date="2025-08" db="UniProtKB">
        <authorList>
            <consortium name="RefSeq"/>
        </authorList>
    </citation>
    <scope>IDENTIFICATION</scope>
</reference>
<dbReference type="Pfam" id="PF07258">
    <property type="entry name" value="COMM_domain"/>
    <property type="match status" value="1"/>
</dbReference>
<dbReference type="InterPro" id="IPR048676">
    <property type="entry name" value="COMMD9_N"/>
</dbReference>
<dbReference type="PROSITE" id="PS51269">
    <property type="entry name" value="COMM"/>
    <property type="match status" value="1"/>
</dbReference>
<organism evidence="2 3">
    <name type="scientific">Priapulus caudatus</name>
    <name type="common">Priapulid worm</name>
    <dbReference type="NCBI Taxonomy" id="37621"/>
    <lineage>
        <taxon>Eukaryota</taxon>
        <taxon>Metazoa</taxon>
        <taxon>Ecdysozoa</taxon>
        <taxon>Scalidophora</taxon>
        <taxon>Priapulida</taxon>
        <taxon>Priapulimorpha</taxon>
        <taxon>Priapulimorphida</taxon>
        <taxon>Priapulidae</taxon>
        <taxon>Priapulus</taxon>
    </lineage>
</organism>
<gene>
    <name evidence="3" type="primary">LOC106805548</name>
</gene>
<keyword evidence="2" id="KW-1185">Reference proteome</keyword>
<evidence type="ECO:0000259" key="1">
    <source>
        <dbReference type="PROSITE" id="PS51269"/>
    </source>
</evidence>
<feature type="domain" description="COMM" evidence="1">
    <location>
        <begin position="126"/>
        <end position="200"/>
    </location>
</feature>
<accession>A0ABM1DRV2</accession>
<dbReference type="PANTHER" id="PTHR15663:SF4">
    <property type="entry name" value="COMM DOMAIN-CONTAINING PROTEIN 9"/>
    <property type="match status" value="1"/>
</dbReference>
<dbReference type="Pfam" id="PF20923">
    <property type="entry name" value="COMMD9_HN"/>
    <property type="match status" value="1"/>
</dbReference>
<evidence type="ECO:0000313" key="3">
    <source>
        <dbReference type="RefSeq" id="XP_014662673.1"/>
    </source>
</evidence>
<dbReference type="RefSeq" id="XP_014662673.1">
    <property type="nucleotide sequence ID" value="XM_014807187.1"/>
</dbReference>
<proteinExistence type="predicted"/>